<dbReference type="EMBL" id="AJWJ01000768">
    <property type="protein sequence ID" value="KAF2069026.1"/>
    <property type="molecule type" value="Genomic_DNA"/>
</dbReference>
<reference evidence="1" key="1">
    <citation type="submission" date="2020-01" db="EMBL/GenBank/DDBJ databases">
        <title>Development of genomics and gene disruption for Polysphondylium violaceum indicates a role for the polyketide synthase stlB in stalk morphogenesis.</title>
        <authorList>
            <person name="Narita B."/>
            <person name="Kawabe Y."/>
            <person name="Kin K."/>
            <person name="Saito T."/>
            <person name="Gibbs R."/>
            <person name="Kuspa A."/>
            <person name="Muzny D."/>
            <person name="Queller D."/>
            <person name="Richards S."/>
            <person name="Strassman J."/>
            <person name="Sucgang R."/>
            <person name="Worley K."/>
            <person name="Schaap P."/>
        </authorList>
    </citation>
    <scope>NUCLEOTIDE SEQUENCE</scope>
    <source>
        <strain evidence="1">QSvi11</strain>
    </source>
</reference>
<sequence>MSIIFNLSNFVSTRVNKANINYQTSVNFSNTGSNKFASHYIVSLGGPSYHINDNQNHVTYFGYPYGRR</sequence>
<evidence type="ECO:0000313" key="2">
    <source>
        <dbReference type="Proteomes" id="UP000695562"/>
    </source>
</evidence>
<keyword evidence="2" id="KW-1185">Reference proteome</keyword>
<gene>
    <name evidence="1" type="ORF">CYY_009657</name>
</gene>
<organism evidence="1 2">
    <name type="scientific">Polysphondylium violaceum</name>
    <dbReference type="NCBI Taxonomy" id="133409"/>
    <lineage>
        <taxon>Eukaryota</taxon>
        <taxon>Amoebozoa</taxon>
        <taxon>Evosea</taxon>
        <taxon>Eumycetozoa</taxon>
        <taxon>Dictyostelia</taxon>
        <taxon>Dictyosteliales</taxon>
        <taxon>Dictyosteliaceae</taxon>
        <taxon>Polysphondylium</taxon>
    </lineage>
</organism>
<comment type="caution">
    <text evidence="1">The sequence shown here is derived from an EMBL/GenBank/DDBJ whole genome shotgun (WGS) entry which is preliminary data.</text>
</comment>
<name>A0A8J4PTA9_9MYCE</name>
<proteinExistence type="predicted"/>
<evidence type="ECO:0000313" key="1">
    <source>
        <dbReference type="EMBL" id="KAF2069026.1"/>
    </source>
</evidence>
<dbReference type="AlphaFoldDB" id="A0A8J4PTA9"/>
<dbReference type="Proteomes" id="UP000695562">
    <property type="component" value="Unassembled WGS sequence"/>
</dbReference>
<accession>A0A8J4PTA9</accession>
<protein>
    <submittedName>
        <fullName evidence="1">Uncharacterized protein</fullName>
    </submittedName>
</protein>